<dbReference type="Pfam" id="PF02687">
    <property type="entry name" value="FtsX"/>
    <property type="match status" value="2"/>
</dbReference>
<dbReference type="GO" id="GO:0005886">
    <property type="term" value="C:plasma membrane"/>
    <property type="evidence" value="ECO:0007669"/>
    <property type="project" value="UniProtKB-SubCell"/>
</dbReference>
<keyword evidence="5 7" id="KW-0472">Membrane</keyword>
<name>A0A4Q2UN53_9BACT</name>
<feature type="transmembrane region" description="Helical" evidence="7">
    <location>
        <begin position="761"/>
        <end position="785"/>
    </location>
</feature>
<comment type="caution">
    <text evidence="10">The sequence shown here is derived from an EMBL/GenBank/DDBJ whole genome shotgun (WGS) entry which is preliminary data.</text>
</comment>
<sequence length="884" mass="98407">MNHPPRPVGDAAGLPERPRPPRWATRLLHWLCPPHRAEELEGDLSELFQQRVQAVGLSQARWRYVRDVLSLLRPSLLKRDKYPRPTTTTMIRNYFKIAWRNLAKNKAFSVINIGGLSVGMTVAMLIGLWMYDELTFNTYYQHYGRIAKVMQSATVNGDFGAGEYMPLPLAKTLQTDFADDFERVVLSSWTREHILAYGDKKFTKTGNYVSPEAPDLLSLTMTKGTRAGLTDPASVLLAASVATALFGDADPLGKVVKIDNKLNVKVMGVYEDFPHNTEFREMRFMAPWDLYVSSEPWIRENAGWDNNSWQILAQIAPQADFTSVSAKIKDLRLKNVPETAHVKPAVFLHPMSRWHLYDQWDKSGVAGGRIQYVWLFGLIGVFVLLLACINFMNLSTARSEKRAKEVGIRKAVGSNRAQLISQFFSESLLVVGVAFTLSLLLVWLALPLFNDIADKKLVMPWQEPVFWLSGLGFSLVTGLIAGSYPALYLSSFQPITVLKGTSSGFRVGRFATLPRQVLVVIQFTVSVTLITGTVIVFQQIQHAKNRPVGYDRSGLITVAMNTPELFGHYNALRSELIGTGAVVDMATSSSPTTQLGSRQIGFDWVGKDPAMKEQLGVMAVTHDFGKTVGWQFVAGRDFSRTFSTDSSGLILNETAVKYMGLNDPVGKVVKWNGKPFQVVGVIRDMVMDSPFAPVYQTAFLLNYNWAGVINIKLNPRLSASESLASVEAVFRTFNPGSPFDYKFLDQQYALKFAAEERISTLASIFAVLAIFISCLGLFGLASFTAEQRTKEIGVRKVLGASVLNLWSLLSKDFVFLVLIAFGIATPIAWYFLSGWLQKYEYRTELSWWIFAASGAGALAITLLTVSFQAIKAALMDPVKSLRSE</sequence>
<accession>A0A4Q2UN53</accession>
<evidence type="ECO:0000256" key="7">
    <source>
        <dbReference type="SAM" id="Phobius"/>
    </source>
</evidence>
<protein>
    <submittedName>
        <fullName evidence="10">ABC transporter permease</fullName>
    </submittedName>
</protein>
<feature type="domain" description="MacB-like periplasmic core" evidence="9">
    <location>
        <begin position="524"/>
        <end position="720"/>
    </location>
</feature>
<evidence type="ECO:0000256" key="5">
    <source>
        <dbReference type="ARBA" id="ARBA00023136"/>
    </source>
</evidence>
<keyword evidence="4 7" id="KW-1133">Transmembrane helix</keyword>
<feature type="transmembrane region" description="Helical" evidence="7">
    <location>
        <begin position="845"/>
        <end position="865"/>
    </location>
</feature>
<feature type="transmembrane region" description="Helical" evidence="7">
    <location>
        <begin position="466"/>
        <end position="489"/>
    </location>
</feature>
<keyword evidence="2" id="KW-1003">Cell membrane</keyword>
<evidence type="ECO:0000256" key="4">
    <source>
        <dbReference type="ARBA" id="ARBA00022989"/>
    </source>
</evidence>
<feature type="domain" description="ABC3 transporter permease C-terminal" evidence="8">
    <location>
        <begin position="378"/>
        <end position="494"/>
    </location>
</feature>
<feature type="domain" description="MacB-like periplasmic core" evidence="9">
    <location>
        <begin position="109"/>
        <end position="330"/>
    </location>
</feature>
<dbReference type="NCBIfam" id="NF038404">
    <property type="entry name" value="perm_prefix_2"/>
    <property type="match status" value="1"/>
</dbReference>
<dbReference type="EMBL" id="SBLB01000004">
    <property type="protein sequence ID" value="RYC69181.1"/>
    <property type="molecule type" value="Genomic_DNA"/>
</dbReference>
<dbReference type="RefSeq" id="WP_129602873.1">
    <property type="nucleotide sequence ID" value="NZ_SBLB01000004.1"/>
</dbReference>
<dbReference type="InterPro" id="IPR003838">
    <property type="entry name" value="ABC3_permease_C"/>
</dbReference>
<evidence type="ECO:0000313" key="10">
    <source>
        <dbReference type="EMBL" id="RYC69181.1"/>
    </source>
</evidence>
<feature type="transmembrane region" description="Helical" evidence="7">
    <location>
        <begin position="110"/>
        <end position="131"/>
    </location>
</feature>
<gene>
    <name evidence="10" type="ORF">EQG79_17440</name>
</gene>
<dbReference type="InterPro" id="IPR050250">
    <property type="entry name" value="Macrolide_Exporter_MacB"/>
</dbReference>
<feature type="transmembrane region" description="Helical" evidence="7">
    <location>
        <begin position="813"/>
        <end position="833"/>
    </location>
</feature>
<evidence type="ECO:0000313" key="11">
    <source>
        <dbReference type="Proteomes" id="UP000290407"/>
    </source>
</evidence>
<evidence type="ECO:0000256" key="3">
    <source>
        <dbReference type="ARBA" id="ARBA00022692"/>
    </source>
</evidence>
<dbReference type="Proteomes" id="UP000290407">
    <property type="component" value="Unassembled WGS sequence"/>
</dbReference>
<evidence type="ECO:0000259" key="9">
    <source>
        <dbReference type="Pfam" id="PF12704"/>
    </source>
</evidence>
<feature type="transmembrane region" description="Helical" evidence="7">
    <location>
        <begin position="428"/>
        <end position="446"/>
    </location>
</feature>
<feature type="transmembrane region" description="Helical" evidence="7">
    <location>
        <begin position="517"/>
        <end position="537"/>
    </location>
</feature>
<evidence type="ECO:0000259" key="8">
    <source>
        <dbReference type="Pfam" id="PF02687"/>
    </source>
</evidence>
<comment type="similarity">
    <text evidence="6">Belongs to the ABC-4 integral membrane protein family.</text>
</comment>
<organism evidence="10 11">
    <name type="scientific">Spirosoma sordidisoli</name>
    <dbReference type="NCBI Taxonomy" id="2502893"/>
    <lineage>
        <taxon>Bacteria</taxon>
        <taxon>Pseudomonadati</taxon>
        <taxon>Bacteroidota</taxon>
        <taxon>Cytophagia</taxon>
        <taxon>Cytophagales</taxon>
        <taxon>Cytophagaceae</taxon>
        <taxon>Spirosoma</taxon>
    </lineage>
</organism>
<dbReference type="Pfam" id="PF12704">
    <property type="entry name" value="MacB_PCD"/>
    <property type="match status" value="2"/>
</dbReference>
<feature type="transmembrane region" description="Helical" evidence="7">
    <location>
        <begin position="372"/>
        <end position="394"/>
    </location>
</feature>
<evidence type="ECO:0000256" key="6">
    <source>
        <dbReference type="ARBA" id="ARBA00038076"/>
    </source>
</evidence>
<evidence type="ECO:0000256" key="1">
    <source>
        <dbReference type="ARBA" id="ARBA00004651"/>
    </source>
</evidence>
<dbReference type="InterPro" id="IPR025857">
    <property type="entry name" value="MacB_PCD"/>
</dbReference>
<evidence type="ECO:0000256" key="2">
    <source>
        <dbReference type="ARBA" id="ARBA00022475"/>
    </source>
</evidence>
<keyword evidence="11" id="KW-1185">Reference proteome</keyword>
<dbReference type="PANTHER" id="PTHR30572">
    <property type="entry name" value="MEMBRANE COMPONENT OF TRANSPORTER-RELATED"/>
    <property type="match status" value="1"/>
</dbReference>
<dbReference type="GO" id="GO:0022857">
    <property type="term" value="F:transmembrane transporter activity"/>
    <property type="evidence" value="ECO:0007669"/>
    <property type="project" value="TreeGrafter"/>
</dbReference>
<proteinExistence type="inferred from homology"/>
<feature type="domain" description="ABC3 transporter permease C-terminal" evidence="8">
    <location>
        <begin position="764"/>
        <end position="873"/>
    </location>
</feature>
<dbReference type="PANTHER" id="PTHR30572:SF4">
    <property type="entry name" value="ABC TRANSPORTER PERMEASE YTRF"/>
    <property type="match status" value="1"/>
</dbReference>
<keyword evidence="3 7" id="KW-0812">Transmembrane</keyword>
<reference evidence="10 11" key="1">
    <citation type="submission" date="2019-01" db="EMBL/GenBank/DDBJ databases">
        <title>Spirosoma flava sp. nov., a propanil-degrading bacterium isolated from herbicide-contaminated soil.</title>
        <authorList>
            <person name="Zhang L."/>
            <person name="Jiang J.-D."/>
        </authorList>
    </citation>
    <scope>NUCLEOTIDE SEQUENCE [LARGE SCALE GENOMIC DNA]</scope>
    <source>
        <strain evidence="10 11">TY50</strain>
    </source>
</reference>
<comment type="subcellular location">
    <subcellularLocation>
        <location evidence="1">Cell membrane</location>
        <topology evidence="1">Multi-pass membrane protein</topology>
    </subcellularLocation>
</comment>
<dbReference type="InterPro" id="IPR047699">
    <property type="entry name" value="Permease_put_prefix"/>
</dbReference>
<dbReference type="AlphaFoldDB" id="A0A4Q2UN53"/>